<dbReference type="EMBL" id="CP117167">
    <property type="protein sequence ID" value="WCT12368.1"/>
    <property type="molecule type" value="Genomic_DNA"/>
</dbReference>
<organism evidence="5 6">
    <name type="scientific">Mucilaginibacter jinjuensis</name>
    <dbReference type="NCBI Taxonomy" id="1176721"/>
    <lineage>
        <taxon>Bacteria</taxon>
        <taxon>Pseudomonadati</taxon>
        <taxon>Bacteroidota</taxon>
        <taxon>Sphingobacteriia</taxon>
        <taxon>Sphingobacteriales</taxon>
        <taxon>Sphingobacteriaceae</taxon>
        <taxon>Mucilaginibacter</taxon>
    </lineage>
</organism>
<evidence type="ECO:0000313" key="4">
    <source>
        <dbReference type="EMBL" id="WCT12599.1"/>
    </source>
</evidence>
<sequence length="335" mass="38017">MEFEFFIGIDVSKNELDFAIQQGDRFLLHREIANEPSAIGSFIKELNKLPGFKLDKALFCMEHTGIYNNHSLACLQKKKAHICLEAATQIKNSLGNIRGKNDKIDAKRIAGYAYDKRNKLSLWVPKREVVQQLAHLSATRLRLITIKKQLKVPLNEHAVFNSGKIARQSLQICSHSLKAIDEDIKRADKAIEQIIQGDTELSRLFSLVTSVVGIGKVTALQTIITTNEFKDINNPKSFACYCGVAPFKEDSGKVVKKARVSHMANKKVKTLLHLSAIVAIQYNADLKRFYERKVLEEKKNKMSVINAVRNKLILRIFACVNQNRPYEKNYHKLIA</sequence>
<dbReference type="Proteomes" id="UP001216139">
    <property type="component" value="Chromosome"/>
</dbReference>
<dbReference type="InterPro" id="IPR047650">
    <property type="entry name" value="Transpos_IS110"/>
</dbReference>
<evidence type="ECO:0000259" key="1">
    <source>
        <dbReference type="Pfam" id="PF01548"/>
    </source>
</evidence>
<protein>
    <submittedName>
        <fullName evidence="5">IS110 family transposase</fullName>
    </submittedName>
</protein>
<dbReference type="InterPro" id="IPR003346">
    <property type="entry name" value="Transposase_20"/>
</dbReference>
<feature type="domain" description="Transposase IS116/IS110/IS902 C-terminal" evidence="2">
    <location>
        <begin position="207"/>
        <end position="291"/>
    </location>
</feature>
<dbReference type="PANTHER" id="PTHR33055:SF3">
    <property type="entry name" value="PUTATIVE TRANSPOSASE FOR IS117-RELATED"/>
    <property type="match status" value="1"/>
</dbReference>
<evidence type="ECO:0000259" key="2">
    <source>
        <dbReference type="Pfam" id="PF02371"/>
    </source>
</evidence>
<gene>
    <name evidence="3" type="ORF">PQO05_00275</name>
    <name evidence="4" type="ORF">PQO05_01475</name>
    <name evidence="5" type="ORF">PQO05_06270</name>
</gene>
<reference evidence="5 6" key="1">
    <citation type="submission" date="2023-02" db="EMBL/GenBank/DDBJ databases">
        <title>Genome sequence of Mucilaginibacter jinjuensis strain KACC 16571.</title>
        <authorList>
            <person name="Kim S."/>
            <person name="Heo J."/>
            <person name="Kwon S.-W."/>
        </authorList>
    </citation>
    <scope>NUCLEOTIDE SEQUENCE [LARGE SCALE GENOMIC DNA]</scope>
    <source>
        <strain evidence="5 6">KACC 16571</strain>
    </source>
</reference>
<dbReference type="Pfam" id="PF02371">
    <property type="entry name" value="Transposase_20"/>
    <property type="match status" value="1"/>
</dbReference>
<proteinExistence type="predicted"/>
<dbReference type="EMBL" id="CP117167">
    <property type="protein sequence ID" value="WCT12599.1"/>
    <property type="molecule type" value="Genomic_DNA"/>
</dbReference>
<dbReference type="RefSeq" id="WP_273630628.1">
    <property type="nucleotide sequence ID" value="NZ_CP117167.1"/>
</dbReference>
<dbReference type="EMBL" id="CP117167">
    <property type="protein sequence ID" value="WCT13540.1"/>
    <property type="molecule type" value="Genomic_DNA"/>
</dbReference>
<accession>A0ABY7TBU6</accession>
<keyword evidence="6" id="KW-1185">Reference proteome</keyword>
<name>A0ABY7TBU6_9SPHI</name>
<feature type="domain" description="Transposase IS110-like N-terminal" evidence="1">
    <location>
        <begin position="7"/>
        <end position="151"/>
    </location>
</feature>
<evidence type="ECO:0000313" key="6">
    <source>
        <dbReference type="Proteomes" id="UP001216139"/>
    </source>
</evidence>
<dbReference type="NCBIfam" id="NF033542">
    <property type="entry name" value="transpos_IS110"/>
    <property type="match status" value="1"/>
</dbReference>
<dbReference type="InterPro" id="IPR002525">
    <property type="entry name" value="Transp_IS110-like_N"/>
</dbReference>
<evidence type="ECO:0000313" key="5">
    <source>
        <dbReference type="EMBL" id="WCT13540.1"/>
    </source>
</evidence>
<dbReference type="Pfam" id="PF01548">
    <property type="entry name" value="DEDD_Tnp_IS110"/>
    <property type="match status" value="1"/>
</dbReference>
<evidence type="ECO:0000313" key="3">
    <source>
        <dbReference type="EMBL" id="WCT12368.1"/>
    </source>
</evidence>
<dbReference type="PANTHER" id="PTHR33055">
    <property type="entry name" value="TRANSPOSASE FOR INSERTION SEQUENCE ELEMENT IS1111A"/>
    <property type="match status" value="1"/>
</dbReference>